<evidence type="ECO:0000256" key="1">
    <source>
        <dbReference type="ARBA" id="ARBA00007169"/>
    </source>
</evidence>
<dbReference type="SUPFAM" id="SSF160582">
    <property type="entry name" value="MbtH-like"/>
    <property type="match status" value="1"/>
</dbReference>
<feature type="domain" description="MbtH-like" evidence="2">
    <location>
        <begin position="5"/>
        <end position="55"/>
    </location>
</feature>
<sequence length="314" mass="34164">MSASPALRPTGDRYVVVVNDEEQYSVWFADRALPAGWTATGAQGTRQECLDHIEEVWTDLTPRSVRASTRAADGLAAAWLRGLGSRARTARRRLFVFPHAGAGASAYQLAAHLPDTVEVCTVQLPGRETRFTEPALTSLDEAVAALAPLLADRTDLPYAFFGHSMGSLIAFETARRLRALGSRLPEHLFLSGMRAPGLPDRAPRHALPDDELLATAEFDGLDAQLQTMLLPLLRADLTLCETYTHRAEAPLPCPLTVLAGSDDDSVDGSELAEWRGHTTAAFALHLFSDAPHLYVRGAERELAEMITRTFPARG</sequence>
<protein>
    <recommendedName>
        <fullName evidence="2">MbtH-like domain-containing protein</fullName>
    </recommendedName>
</protein>
<dbReference type="GeneID" id="301549053"/>
<dbReference type="InterPro" id="IPR005153">
    <property type="entry name" value="MbtH-like_dom"/>
</dbReference>
<dbReference type="Gene3D" id="3.90.820.10">
    <property type="entry name" value="Structural Genomics, Unknown Function 30-nov-00 1gh9 Mol_id"/>
    <property type="match status" value="1"/>
</dbReference>
<dbReference type="Pfam" id="PF03621">
    <property type="entry name" value="MbtH"/>
    <property type="match status" value="1"/>
</dbReference>
<name>A0ABQ2JJW0_9ACTN</name>
<dbReference type="Gene3D" id="3.40.50.1820">
    <property type="entry name" value="alpha/beta hydrolase"/>
    <property type="match status" value="1"/>
</dbReference>
<dbReference type="SMART" id="SM00923">
    <property type="entry name" value="MbtH"/>
    <property type="match status" value="1"/>
</dbReference>
<accession>A0ABQ2JJW0</accession>
<dbReference type="RefSeq" id="WP_189098739.1">
    <property type="nucleotide sequence ID" value="NZ_BMND01000012.1"/>
</dbReference>
<keyword evidence="4" id="KW-1185">Reference proteome</keyword>
<dbReference type="InterPro" id="IPR001031">
    <property type="entry name" value="Thioesterase"/>
</dbReference>
<evidence type="ECO:0000313" key="3">
    <source>
        <dbReference type="EMBL" id="GGN47408.1"/>
    </source>
</evidence>
<evidence type="ECO:0000313" key="4">
    <source>
        <dbReference type="Proteomes" id="UP000600080"/>
    </source>
</evidence>
<organism evidence="3 4">
    <name type="scientific">Streptomyces kronopolitis</name>
    <dbReference type="NCBI Taxonomy" id="1612435"/>
    <lineage>
        <taxon>Bacteria</taxon>
        <taxon>Bacillati</taxon>
        <taxon>Actinomycetota</taxon>
        <taxon>Actinomycetes</taxon>
        <taxon>Kitasatosporales</taxon>
        <taxon>Streptomycetaceae</taxon>
        <taxon>Streptomyces</taxon>
    </lineage>
</organism>
<dbReference type="InterPro" id="IPR038020">
    <property type="entry name" value="MbtH-like_sf"/>
</dbReference>
<reference evidence="4" key="1">
    <citation type="journal article" date="2019" name="Int. J. Syst. Evol. Microbiol.">
        <title>The Global Catalogue of Microorganisms (GCM) 10K type strain sequencing project: providing services to taxonomists for standard genome sequencing and annotation.</title>
        <authorList>
            <consortium name="The Broad Institute Genomics Platform"/>
            <consortium name="The Broad Institute Genome Sequencing Center for Infectious Disease"/>
            <person name="Wu L."/>
            <person name="Ma J."/>
        </authorList>
    </citation>
    <scope>NUCLEOTIDE SEQUENCE [LARGE SCALE GENOMIC DNA]</scope>
    <source>
        <strain evidence="4">CGMCC 4.7323</strain>
    </source>
</reference>
<proteinExistence type="inferred from homology"/>
<dbReference type="Pfam" id="PF00975">
    <property type="entry name" value="Thioesterase"/>
    <property type="match status" value="1"/>
</dbReference>
<comment type="similarity">
    <text evidence="1">Belongs to the thioesterase family.</text>
</comment>
<dbReference type="InterPro" id="IPR012223">
    <property type="entry name" value="TEII"/>
</dbReference>
<gene>
    <name evidence="3" type="ORF">GCM10012285_33090</name>
</gene>
<dbReference type="EMBL" id="BMND01000012">
    <property type="protein sequence ID" value="GGN47408.1"/>
    <property type="molecule type" value="Genomic_DNA"/>
</dbReference>
<dbReference type="SUPFAM" id="SSF53474">
    <property type="entry name" value="alpha/beta-Hydrolases"/>
    <property type="match status" value="1"/>
</dbReference>
<dbReference type="PANTHER" id="PTHR11487">
    <property type="entry name" value="THIOESTERASE"/>
    <property type="match status" value="1"/>
</dbReference>
<dbReference type="InterPro" id="IPR029058">
    <property type="entry name" value="AB_hydrolase_fold"/>
</dbReference>
<dbReference type="Proteomes" id="UP000600080">
    <property type="component" value="Unassembled WGS sequence"/>
</dbReference>
<dbReference type="PANTHER" id="PTHR11487:SF0">
    <property type="entry name" value="S-ACYL FATTY ACID SYNTHASE THIOESTERASE, MEDIUM CHAIN"/>
    <property type="match status" value="1"/>
</dbReference>
<evidence type="ECO:0000259" key="2">
    <source>
        <dbReference type="SMART" id="SM00923"/>
    </source>
</evidence>
<comment type="caution">
    <text evidence="3">The sequence shown here is derived from an EMBL/GenBank/DDBJ whole genome shotgun (WGS) entry which is preliminary data.</text>
</comment>